<dbReference type="EMBL" id="JALJOR010000003">
    <property type="protein sequence ID" value="KAK9820431.1"/>
    <property type="molecule type" value="Genomic_DNA"/>
</dbReference>
<dbReference type="InterPro" id="IPR029063">
    <property type="entry name" value="SAM-dependent_MTases_sf"/>
</dbReference>
<keyword evidence="1" id="KW-0472">Membrane</keyword>
<dbReference type="Pfam" id="PF03692">
    <property type="entry name" value="CxxCxxCC"/>
    <property type="match status" value="1"/>
</dbReference>
<protein>
    <recommendedName>
        <fullName evidence="4">Spermine synthase</fullName>
    </recommendedName>
</protein>
<feature type="transmembrane region" description="Helical" evidence="1">
    <location>
        <begin position="210"/>
        <end position="229"/>
    </location>
</feature>
<evidence type="ECO:0000313" key="2">
    <source>
        <dbReference type="EMBL" id="KAK9820431.1"/>
    </source>
</evidence>
<organism evidence="2 3">
    <name type="scientific">[Myrmecia] bisecta</name>
    <dbReference type="NCBI Taxonomy" id="41462"/>
    <lineage>
        <taxon>Eukaryota</taxon>
        <taxon>Viridiplantae</taxon>
        <taxon>Chlorophyta</taxon>
        <taxon>core chlorophytes</taxon>
        <taxon>Trebouxiophyceae</taxon>
        <taxon>Trebouxiales</taxon>
        <taxon>Trebouxiaceae</taxon>
        <taxon>Myrmecia</taxon>
    </lineage>
</organism>
<dbReference type="PANTHER" id="PTHR34553:SF4">
    <property type="entry name" value="G1_S-SPECIFIC CYCLIN-E PROTEIN"/>
    <property type="match status" value="1"/>
</dbReference>
<sequence length="887" mass="99244">MALERPAALVFEASTTTHSDHELPLTYFSIGMWKKRDRTAGSIVLLVLNMTKKFVFLVESRMSVQAGPSRRLQKVLRQISASSRSPFNSSNRQSNYVVAFEVEWGEIVGLDYLNRLCEDGRVALEAQQTVKREFQTMRDAKTFYLPAKTPSNPTSPEILGPRTQRWPPPSTWTVPSHIFECRTVIFQFTDPFVPSVLRPAIQSNERLLKLYESGLPAWAMFMPAYGLWYRPWMRRVTYLLFIAISIFSMACGFYDLYKNVPYLDKVLRRVIGSLYLPSSAIFQWLEEHAQIRLSILLTYLFGKSMLFMQLLRWLGQVAATCRTALQPVADVLGPPFASLALLMQAGGRQVLEAGLSTGVACATLGRLVFGPPARLVWTLLQLFAQVLLPFYQVLKAVVMGPVAMVVTFLQYLFSGAGALWAGMRVMCSALTSTARAINSSARLAPAVQASAREVSWWYVVPADALELVRVSAMKSFRAVQAVTRFLIQICCDTYKHRLTLGMRMSRSWDAFKLHQTVSVNPHEAEQIATSLGLDDVQFRKEYIQDSLQQSGQLLLRKNATGTACIFLGTDGRTCKIYENRPIQCRTYPWWPELLTSSHDWAAEALRLICKNLVLEEIRRSGEMGVFSYEELEDLLENVSPELVDDFAADFWEHNKREVLFESQQGLKVLQSTIGVPPQQSRSLIFSGAPGGLCYAICIHKLNQQRPLGAQLAADLGIPCPAPAQPSIRTLILGAGGCALPMSLRQHYPSMTLEAVELDPEVLQLAQQYFGACEDGRLKLQAADAVPYTISLPADVKYDIVLVDAALLDNASPGEVVAPPPEFLQPRFVQQGMCAHLREGGVVADLLYSPLTQRWQVTEDTLQELKSQHQCGWYSAAELRELLPAYAV</sequence>
<dbReference type="PANTHER" id="PTHR34553">
    <property type="entry name" value="OS05G0597400 PROTEIN"/>
    <property type="match status" value="1"/>
</dbReference>
<keyword evidence="1" id="KW-0812">Transmembrane</keyword>
<feature type="transmembrane region" description="Helical" evidence="1">
    <location>
        <begin position="235"/>
        <end position="254"/>
    </location>
</feature>
<dbReference type="Proteomes" id="UP001489004">
    <property type="component" value="Unassembled WGS sequence"/>
</dbReference>
<dbReference type="InterPro" id="IPR005358">
    <property type="entry name" value="Puta_zinc/iron-chelating_dom"/>
</dbReference>
<dbReference type="SUPFAM" id="SSF53335">
    <property type="entry name" value="S-adenosyl-L-methionine-dependent methyltransferases"/>
    <property type="match status" value="1"/>
</dbReference>
<feature type="transmembrane region" description="Helical" evidence="1">
    <location>
        <begin position="401"/>
        <end position="423"/>
    </location>
</feature>
<dbReference type="AlphaFoldDB" id="A0AAW1QGP8"/>
<proteinExistence type="predicted"/>
<reference evidence="2 3" key="1">
    <citation type="journal article" date="2024" name="Nat. Commun.">
        <title>Phylogenomics reveals the evolutionary origins of lichenization in chlorophyte algae.</title>
        <authorList>
            <person name="Puginier C."/>
            <person name="Libourel C."/>
            <person name="Otte J."/>
            <person name="Skaloud P."/>
            <person name="Haon M."/>
            <person name="Grisel S."/>
            <person name="Petersen M."/>
            <person name="Berrin J.G."/>
            <person name="Delaux P.M."/>
            <person name="Dal Grande F."/>
            <person name="Keller J."/>
        </authorList>
    </citation>
    <scope>NUCLEOTIDE SEQUENCE [LARGE SCALE GENOMIC DNA]</scope>
    <source>
        <strain evidence="2 3">SAG 2043</strain>
    </source>
</reference>
<evidence type="ECO:0000313" key="3">
    <source>
        <dbReference type="Proteomes" id="UP001489004"/>
    </source>
</evidence>
<feature type="transmembrane region" description="Helical" evidence="1">
    <location>
        <begin position="291"/>
        <end position="311"/>
    </location>
</feature>
<keyword evidence="1" id="KW-1133">Transmembrane helix</keyword>
<name>A0AAW1QGP8_9CHLO</name>
<comment type="caution">
    <text evidence="2">The sequence shown here is derived from an EMBL/GenBank/DDBJ whole genome shotgun (WGS) entry which is preliminary data.</text>
</comment>
<evidence type="ECO:0000256" key="1">
    <source>
        <dbReference type="SAM" id="Phobius"/>
    </source>
</evidence>
<keyword evidence="3" id="KW-1185">Reference proteome</keyword>
<gene>
    <name evidence="2" type="ORF">WJX72_010299</name>
</gene>
<accession>A0AAW1QGP8</accession>
<evidence type="ECO:0008006" key="4">
    <source>
        <dbReference type="Google" id="ProtNLM"/>
    </source>
</evidence>
<dbReference type="CDD" id="cd02440">
    <property type="entry name" value="AdoMet_MTases"/>
    <property type="match status" value="1"/>
</dbReference>
<dbReference type="Gene3D" id="3.40.50.150">
    <property type="entry name" value="Vaccinia Virus protein VP39"/>
    <property type="match status" value="1"/>
</dbReference>